<dbReference type="SUPFAM" id="SSF56935">
    <property type="entry name" value="Porins"/>
    <property type="match status" value="1"/>
</dbReference>
<reference evidence="1 2" key="1">
    <citation type="submission" date="2019-01" db="EMBL/GenBank/DDBJ databases">
        <authorList>
            <person name="Chen W.-M."/>
        </authorList>
    </citation>
    <scope>NUCLEOTIDE SEQUENCE [LARGE SCALE GENOMIC DNA]</scope>
    <source>
        <strain evidence="1 2">KYPC3</strain>
    </source>
</reference>
<name>A0A437QFI1_9GAMM</name>
<dbReference type="EMBL" id="SACS01000024">
    <property type="protein sequence ID" value="RVU33272.1"/>
    <property type="molecule type" value="Genomic_DNA"/>
</dbReference>
<evidence type="ECO:0008006" key="3">
    <source>
        <dbReference type="Google" id="ProtNLM"/>
    </source>
</evidence>
<dbReference type="OrthoDB" id="197869at2"/>
<proteinExistence type="predicted"/>
<comment type="caution">
    <text evidence="1">The sequence shown here is derived from an EMBL/GenBank/DDBJ whole genome shotgun (WGS) entry which is preliminary data.</text>
</comment>
<protein>
    <recommendedName>
        <fullName evidence="3">Porin</fullName>
    </recommendedName>
</protein>
<dbReference type="Proteomes" id="UP000283077">
    <property type="component" value="Unassembled WGS sequence"/>
</dbReference>
<accession>A0A437QFI1</accession>
<gene>
    <name evidence="1" type="ORF">EOE67_17600</name>
</gene>
<dbReference type="RefSeq" id="WP_127700645.1">
    <property type="nucleotide sequence ID" value="NZ_SACS01000024.1"/>
</dbReference>
<evidence type="ECO:0000313" key="2">
    <source>
        <dbReference type="Proteomes" id="UP000283077"/>
    </source>
</evidence>
<organism evidence="1 2">
    <name type="scientific">Rheinheimera riviphila</name>
    <dbReference type="NCBI Taxonomy" id="1834037"/>
    <lineage>
        <taxon>Bacteria</taxon>
        <taxon>Pseudomonadati</taxon>
        <taxon>Pseudomonadota</taxon>
        <taxon>Gammaproteobacteria</taxon>
        <taxon>Chromatiales</taxon>
        <taxon>Chromatiaceae</taxon>
        <taxon>Rheinheimera</taxon>
    </lineage>
</organism>
<sequence>MKLQYNPRQRWLIGSVLLTTLYLPSAVAEVKLNGFASIRGTSVSSDGGATPYPGYEEGELSFKTESLFAIQASADLSEGLSATVQLFGEGATDFEVDARWAYFSYQLNDTHRLSAGRFANPIFHQSEYEKVGYAHNFSRLPKAVYIGLDFSTIEGIAVDSQFNIGDYNLQTKVLYGGWSGEVFSVVTNSAVGFGLDNIMSANATLAGDWWQLFGGIFAAEIDGAVIDSTTVFPLAAGGIALATANGATAAQIADFRNSIGWNEKDAFYWFSGFAVDYNNWLVDFEYVDYAVKDSTDALNKSWYLALGHRFDNVVVTIHTEDYAQEADYGFLNSVAHPVLQATGRGIHNAFAQREFDGVGLSVRYDFHPSAAFKADYFKGTDTRATVDDYQLISFGVDLVF</sequence>
<keyword evidence="2" id="KW-1185">Reference proteome</keyword>
<evidence type="ECO:0000313" key="1">
    <source>
        <dbReference type="EMBL" id="RVU33272.1"/>
    </source>
</evidence>
<dbReference type="AlphaFoldDB" id="A0A437QFI1"/>